<name>A0A0C5B147_BURPE</name>
<organism evidence="1">
    <name type="scientific">Burkholderia pseudomallei</name>
    <name type="common">Pseudomonas pseudomallei</name>
    <dbReference type="NCBI Taxonomy" id="28450"/>
    <lineage>
        <taxon>Bacteria</taxon>
        <taxon>Pseudomonadati</taxon>
        <taxon>Pseudomonadota</taxon>
        <taxon>Betaproteobacteria</taxon>
        <taxon>Burkholderiales</taxon>
        <taxon>Burkholderiaceae</taxon>
        <taxon>Burkholderia</taxon>
        <taxon>pseudomallei group</taxon>
    </lineage>
</organism>
<geneLocation type="plasmid" evidence="1">
    <name>pBPSE01</name>
</geneLocation>
<gene>
    <name evidence="1" type="ORF">pBPS034</name>
</gene>
<protein>
    <submittedName>
        <fullName evidence="1">Uncharacterized protein</fullName>
    </submittedName>
</protein>
<dbReference type="EMBL" id="KF418775">
    <property type="protein sequence ID" value="AJL34917.1"/>
    <property type="molecule type" value="Genomic_DNA"/>
</dbReference>
<keyword evidence="1" id="KW-0614">Plasmid</keyword>
<proteinExistence type="predicted"/>
<reference evidence="1" key="1">
    <citation type="submission" date="2013-07" db="EMBL/GenBank/DDBJ databases">
        <title>Complete sequence of a native Burkholderia pseudomallei plasmid.</title>
        <authorList>
            <person name="Stone J.K."/>
            <person name="Bollig M.C."/>
            <person name="Gibbons H.S."/>
            <person name="Mayo M."/>
            <person name="Currie B.J."/>
            <person name="Keim P."/>
            <person name="Tuanyok A."/>
        </authorList>
    </citation>
    <scope>NUCLEOTIDE SEQUENCE</scope>
    <source>
        <strain evidence="1">MSHR1950</strain>
        <plasmid evidence="1">pBPSE01</plasmid>
    </source>
</reference>
<evidence type="ECO:0000313" key="1">
    <source>
        <dbReference type="EMBL" id="AJL34917.1"/>
    </source>
</evidence>
<dbReference type="AlphaFoldDB" id="A0A0C5B147"/>
<accession>A0A0C5B147</accession>
<sequence>MTLKGDSRRSSKMLATARNTRERRCLTGSATRRELEETVFYGTTSGVKVFDLAGLPAADLAEPLSVRDLCGRALVEFPSIDAWTLDGVIARLSDVQVREIVLEAGGADAFLGSSWIGGTEV</sequence>